<protein>
    <submittedName>
        <fullName evidence="2">Uncharacterized protein</fullName>
    </submittedName>
</protein>
<feature type="compositionally biased region" description="Basic and acidic residues" evidence="1">
    <location>
        <begin position="160"/>
        <end position="201"/>
    </location>
</feature>
<feature type="compositionally biased region" description="Low complexity" evidence="1">
    <location>
        <begin position="359"/>
        <end position="372"/>
    </location>
</feature>
<evidence type="ECO:0000313" key="2">
    <source>
        <dbReference type="EMBL" id="KAJ9616232.1"/>
    </source>
</evidence>
<feature type="region of interest" description="Disordered" evidence="1">
    <location>
        <begin position="418"/>
        <end position="573"/>
    </location>
</feature>
<feature type="compositionally biased region" description="Basic and acidic residues" evidence="1">
    <location>
        <begin position="418"/>
        <end position="441"/>
    </location>
</feature>
<feature type="compositionally biased region" description="Basic and acidic residues" evidence="1">
    <location>
        <begin position="517"/>
        <end position="531"/>
    </location>
</feature>
<feature type="compositionally biased region" description="Polar residues" evidence="1">
    <location>
        <begin position="347"/>
        <end position="358"/>
    </location>
</feature>
<feature type="region of interest" description="Disordered" evidence="1">
    <location>
        <begin position="685"/>
        <end position="709"/>
    </location>
</feature>
<dbReference type="EMBL" id="JAPDRN010000167">
    <property type="protein sequence ID" value="KAJ9616232.1"/>
    <property type="molecule type" value="Genomic_DNA"/>
</dbReference>
<comment type="caution">
    <text evidence="2">The sequence shown here is derived from an EMBL/GenBank/DDBJ whole genome shotgun (WGS) entry which is preliminary data.</text>
</comment>
<feature type="compositionally biased region" description="Polar residues" evidence="1">
    <location>
        <begin position="144"/>
        <end position="159"/>
    </location>
</feature>
<feature type="region of interest" description="Disordered" evidence="1">
    <location>
        <begin position="99"/>
        <end position="401"/>
    </location>
</feature>
<name>A0AA38XMM6_9EURO</name>
<reference evidence="2" key="1">
    <citation type="submission" date="2022-10" db="EMBL/GenBank/DDBJ databases">
        <title>Culturing micro-colonial fungi from biological soil crusts in the Mojave desert and describing Neophaeococcomyces mojavensis, and introducing the new genera and species Taxawa tesnikishii.</title>
        <authorList>
            <person name="Kurbessoian T."/>
            <person name="Stajich J.E."/>
        </authorList>
    </citation>
    <scope>NUCLEOTIDE SEQUENCE</scope>
    <source>
        <strain evidence="2">TK_35</strain>
    </source>
</reference>
<gene>
    <name evidence="2" type="ORF">H2204_013976</name>
</gene>
<proteinExistence type="predicted"/>
<dbReference type="AlphaFoldDB" id="A0AA38XMM6"/>
<feature type="compositionally biased region" description="Low complexity" evidence="1">
    <location>
        <begin position="258"/>
        <end position="268"/>
    </location>
</feature>
<feature type="compositionally biased region" description="Basic residues" evidence="1">
    <location>
        <begin position="390"/>
        <end position="401"/>
    </location>
</feature>
<feature type="compositionally biased region" description="Polar residues" evidence="1">
    <location>
        <begin position="505"/>
        <end position="515"/>
    </location>
</feature>
<feature type="compositionally biased region" description="Polar residues" evidence="1">
    <location>
        <begin position="288"/>
        <end position="307"/>
    </location>
</feature>
<keyword evidence="3" id="KW-1185">Reference proteome</keyword>
<organism evidence="2 3">
    <name type="scientific">Knufia peltigerae</name>
    <dbReference type="NCBI Taxonomy" id="1002370"/>
    <lineage>
        <taxon>Eukaryota</taxon>
        <taxon>Fungi</taxon>
        <taxon>Dikarya</taxon>
        <taxon>Ascomycota</taxon>
        <taxon>Pezizomycotina</taxon>
        <taxon>Eurotiomycetes</taxon>
        <taxon>Chaetothyriomycetidae</taxon>
        <taxon>Chaetothyriales</taxon>
        <taxon>Trichomeriaceae</taxon>
        <taxon>Knufia</taxon>
    </lineage>
</organism>
<feature type="compositionally biased region" description="Polar residues" evidence="1">
    <location>
        <begin position="694"/>
        <end position="705"/>
    </location>
</feature>
<accession>A0AA38XMM6</accession>
<evidence type="ECO:0000313" key="3">
    <source>
        <dbReference type="Proteomes" id="UP001172681"/>
    </source>
</evidence>
<dbReference type="Proteomes" id="UP001172681">
    <property type="component" value="Unassembled WGS sequence"/>
</dbReference>
<sequence length="817" mass="90846">MSQGTKESQNTHHIYRHQQYNPKNIAQLDQCIHFLQESILPRQPYLLSVPSGVPYRHSSRFINTWYEGTPFERHEEQLQYLSFFAHQGDHESLLKVEGGWADDQGNPIEDEVSPRTVPASGCNTPGEPGHRKKISLKDYKTKGKSPSTLQARPQPSQSTKEPESSGRSEAKVQEKAKSEQTSKERGVVPRKTDIEPPDPKSKVVPLKVSGPSRSPLRSQPEDSPSPVKKRKLSPHFEASKSVRAPPKSEPAQPIMAMPTLLSPTLPSPENETGLPQLLSPVLPPTLTKALSSSPNSEFLGSPANGSHQRTDSVRSILAGVGLDNDPLPDKTRLAPTGSRVRSDSTHSARSSAPGTPNASKNLLGSKLLSKSGIRPGTPVQNGARASPGPRQRHTIILKYGKKNRKRVEGLLKFAARPKKEVIKQERLDTRETKPKREAIKEEENDGGQTPDVKSNLSVVDDVKVEKKRKAQDSPGPAIKKTKSANLTAEDVRRPSTPVAPAGRSPLTSQARTAFSTPKKDLKSSAMRRVESTDGLDVPTPSGDKGRVSTPVSGPKPSPQPNASSTREEERQQWSNVSNTYFTMGRSLKHEGTSMLSSSEEDPKSPQAIKAVVLVVEALLCFMINTYARGKCRPGSDPDWRSILPYHIFVYRASRKYPHLHGLVMQLGAVCRQQIQKHDLDKLARDPLPDEYCNSAPTPSSDGNTKTNEDVEKYRKRYTQFRDDMIHNIRELQTAWLDGFRYLSPELLRREYPNTWALRAKDATLRLQEKPSPLKMPKSFYLPMDANTTALEAARFGMAFLTEWAEKEKIDWKTKIDL</sequence>
<evidence type="ECO:0000256" key="1">
    <source>
        <dbReference type="SAM" id="MobiDB-lite"/>
    </source>
</evidence>